<dbReference type="GO" id="GO:0042302">
    <property type="term" value="F:structural constituent of cuticle"/>
    <property type="evidence" value="ECO:0007669"/>
    <property type="project" value="UniProtKB-UniRule"/>
</dbReference>
<evidence type="ECO:0000256" key="2">
    <source>
        <dbReference type="PROSITE-ProRule" id="PRU00497"/>
    </source>
</evidence>
<dbReference type="Pfam" id="PF00379">
    <property type="entry name" value="Chitin_bind_4"/>
    <property type="match status" value="1"/>
</dbReference>
<dbReference type="GO" id="GO:0031012">
    <property type="term" value="C:extracellular matrix"/>
    <property type="evidence" value="ECO:0007669"/>
    <property type="project" value="TreeGrafter"/>
</dbReference>
<evidence type="ECO:0000256" key="1">
    <source>
        <dbReference type="ARBA" id="ARBA00022460"/>
    </source>
</evidence>
<keyword evidence="3" id="KW-0732">Signal</keyword>
<dbReference type="EMBL" id="KK852911">
    <property type="protein sequence ID" value="KDR13910.1"/>
    <property type="molecule type" value="Genomic_DNA"/>
</dbReference>
<dbReference type="PANTHER" id="PTHR12236:SF95">
    <property type="entry name" value="CUTICULAR PROTEIN 76BD, ISOFORM C-RELATED"/>
    <property type="match status" value="1"/>
</dbReference>
<dbReference type="InterPro" id="IPR031311">
    <property type="entry name" value="CHIT_BIND_RR_consensus"/>
</dbReference>
<proteinExistence type="predicted"/>
<feature type="signal peptide" evidence="3">
    <location>
        <begin position="1"/>
        <end position="17"/>
    </location>
</feature>
<dbReference type="STRING" id="136037.A0A067R6K9"/>
<name>A0A067R6K9_ZOONE</name>
<dbReference type="InterPro" id="IPR000618">
    <property type="entry name" value="Insect_cuticle"/>
</dbReference>
<dbReference type="PANTHER" id="PTHR12236">
    <property type="entry name" value="STRUCTURAL CONTITUENT OF CUTICLE"/>
    <property type="match status" value="1"/>
</dbReference>
<dbReference type="InParanoid" id="A0A067R6K9"/>
<evidence type="ECO:0000313" key="5">
    <source>
        <dbReference type="Proteomes" id="UP000027135"/>
    </source>
</evidence>
<dbReference type="eggNOG" id="ENOG502STYQ">
    <property type="taxonomic scope" value="Eukaryota"/>
</dbReference>
<organism evidence="4 5">
    <name type="scientific">Zootermopsis nevadensis</name>
    <name type="common">Dampwood termite</name>
    <dbReference type="NCBI Taxonomy" id="136037"/>
    <lineage>
        <taxon>Eukaryota</taxon>
        <taxon>Metazoa</taxon>
        <taxon>Ecdysozoa</taxon>
        <taxon>Arthropoda</taxon>
        <taxon>Hexapoda</taxon>
        <taxon>Insecta</taxon>
        <taxon>Pterygota</taxon>
        <taxon>Neoptera</taxon>
        <taxon>Polyneoptera</taxon>
        <taxon>Dictyoptera</taxon>
        <taxon>Blattodea</taxon>
        <taxon>Blattoidea</taxon>
        <taxon>Termitoidae</taxon>
        <taxon>Termopsidae</taxon>
        <taxon>Zootermopsis</taxon>
    </lineage>
</organism>
<dbReference type="PROSITE" id="PS51155">
    <property type="entry name" value="CHIT_BIND_RR_2"/>
    <property type="match status" value="1"/>
</dbReference>
<dbReference type="Proteomes" id="UP000027135">
    <property type="component" value="Unassembled WGS sequence"/>
</dbReference>
<sequence length="168" mass="17412">MLTALLLTAHLWQNVKAGIYPVAGKETGNTYAYFNGPVATPAKPVILNSVGSGSGAGSLGRFGVAGVRSTAGGLGVAGVAGAPEGLSVDYSAYPSYKYGYRVADVRTGDTHSQQEARDGDTVVGQYSVQEPDGNVRTVKYVADNNGFQAQVHNTAKNNNPGTYVVRGK</sequence>
<reference evidence="4 5" key="1">
    <citation type="journal article" date="2014" name="Nat. Commun.">
        <title>Molecular traces of alternative social organization in a termite genome.</title>
        <authorList>
            <person name="Terrapon N."/>
            <person name="Li C."/>
            <person name="Robertson H.M."/>
            <person name="Ji L."/>
            <person name="Meng X."/>
            <person name="Booth W."/>
            <person name="Chen Z."/>
            <person name="Childers C.P."/>
            <person name="Glastad K.M."/>
            <person name="Gokhale K."/>
            <person name="Gowin J."/>
            <person name="Gronenberg W."/>
            <person name="Hermansen R.A."/>
            <person name="Hu H."/>
            <person name="Hunt B.G."/>
            <person name="Huylmans A.K."/>
            <person name="Khalil S.M."/>
            <person name="Mitchell R.D."/>
            <person name="Munoz-Torres M.C."/>
            <person name="Mustard J.A."/>
            <person name="Pan H."/>
            <person name="Reese J.T."/>
            <person name="Scharf M.E."/>
            <person name="Sun F."/>
            <person name="Vogel H."/>
            <person name="Xiao J."/>
            <person name="Yang W."/>
            <person name="Yang Z."/>
            <person name="Yang Z."/>
            <person name="Zhou J."/>
            <person name="Zhu J."/>
            <person name="Brent C.S."/>
            <person name="Elsik C.G."/>
            <person name="Goodisman M.A."/>
            <person name="Liberles D.A."/>
            <person name="Roe R.M."/>
            <person name="Vargo E.L."/>
            <person name="Vilcinskas A."/>
            <person name="Wang J."/>
            <person name="Bornberg-Bauer E."/>
            <person name="Korb J."/>
            <person name="Zhang G."/>
            <person name="Liebig J."/>
        </authorList>
    </citation>
    <scope>NUCLEOTIDE SEQUENCE [LARGE SCALE GENOMIC DNA]</scope>
    <source>
        <tissue evidence="4">Whole organism</tissue>
    </source>
</reference>
<dbReference type="AlphaFoldDB" id="A0A067R6K9"/>
<gene>
    <name evidence="4" type="ORF">L798_12117</name>
</gene>
<dbReference type="InterPro" id="IPR051217">
    <property type="entry name" value="Insect_Cuticle_Struc_Prot"/>
</dbReference>
<keyword evidence="1 2" id="KW-0193">Cuticle</keyword>
<dbReference type="OMA" id="ADNNGFQ"/>
<keyword evidence="5" id="KW-1185">Reference proteome</keyword>
<accession>A0A067R6K9</accession>
<evidence type="ECO:0000256" key="3">
    <source>
        <dbReference type="SAM" id="SignalP"/>
    </source>
</evidence>
<protein>
    <submittedName>
        <fullName evidence="4">Cuticle protein 19.8</fullName>
    </submittedName>
</protein>
<feature type="chain" id="PRO_5001648042" evidence="3">
    <location>
        <begin position="18"/>
        <end position="168"/>
    </location>
</feature>
<dbReference type="PRINTS" id="PR00947">
    <property type="entry name" value="CUTICLE"/>
</dbReference>
<dbReference type="GO" id="GO:0005615">
    <property type="term" value="C:extracellular space"/>
    <property type="evidence" value="ECO:0007669"/>
    <property type="project" value="TreeGrafter"/>
</dbReference>
<evidence type="ECO:0000313" key="4">
    <source>
        <dbReference type="EMBL" id="KDR13910.1"/>
    </source>
</evidence>
<dbReference type="PROSITE" id="PS00233">
    <property type="entry name" value="CHIT_BIND_RR_1"/>
    <property type="match status" value="1"/>
</dbReference>